<dbReference type="AlphaFoldDB" id="A0A7K3LTA4"/>
<dbReference type="InterPro" id="IPR026286">
    <property type="entry name" value="MaiA/AMDase"/>
</dbReference>
<dbReference type="PANTHER" id="PTHR40267:SF1">
    <property type="entry name" value="BLR3294 PROTEIN"/>
    <property type="match status" value="1"/>
</dbReference>
<dbReference type="EMBL" id="JAADZU010000071">
    <property type="protein sequence ID" value="NDK91515.1"/>
    <property type="molecule type" value="Genomic_DNA"/>
</dbReference>
<accession>A0A7K3LTA4</accession>
<evidence type="ECO:0000313" key="1">
    <source>
        <dbReference type="EMBL" id="NDK91515.1"/>
    </source>
</evidence>
<proteinExistence type="predicted"/>
<dbReference type="PANTHER" id="PTHR40267">
    <property type="entry name" value="BLR3294 PROTEIN"/>
    <property type="match status" value="1"/>
</dbReference>
<gene>
    <name evidence="1" type="ORF">GYA93_18305</name>
</gene>
<dbReference type="Gene3D" id="3.40.50.12500">
    <property type="match status" value="1"/>
</dbReference>
<comment type="caution">
    <text evidence="1">The sequence shown here is derived from an EMBL/GenBank/DDBJ whole genome shotgun (WGS) entry which is preliminary data.</text>
</comment>
<organism evidence="1 2">
    <name type="scientific">Gordonia desulfuricans</name>
    <dbReference type="NCBI Taxonomy" id="89051"/>
    <lineage>
        <taxon>Bacteria</taxon>
        <taxon>Bacillati</taxon>
        <taxon>Actinomycetota</taxon>
        <taxon>Actinomycetes</taxon>
        <taxon>Mycobacteriales</taxon>
        <taxon>Gordoniaceae</taxon>
        <taxon>Gordonia</taxon>
    </lineage>
</organism>
<dbReference type="Pfam" id="PF17645">
    <property type="entry name" value="Amdase"/>
    <property type="match status" value="1"/>
</dbReference>
<dbReference type="RefSeq" id="WP_059039095.1">
    <property type="nucleotide sequence ID" value="NZ_JAADZU010000071.1"/>
</dbReference>
<reference evidence="1 2" key="1">
    <citation type="submission" date="2020-01" db="EMBL/GenBank/DDBJ databases">
        <title>Investigation of new actinobacteria for the biodesulphurisation of diesel fuel.</title>
        <authorList>
            <person name="Athi Narayanan S.M."/>
        </authorList>
    </citation>
    <scope>NUCLEOTIDE SEQUENCE [LARGE SCALE GENOMIC DNA]</scope>
    <source>
        <strain evidence="1 2">213E</strain>
    </source>
</reference>
<keyword evidence="2" id="KW-1185">Reference proteome</keyword>
<name>A0A7K3LTA4_9ACTN</name>
<dbReference type="PIRSF" id="PIRSF015736">
    <property type="entry name" value="MI"/>
    <property type="match status" value="1"/>
</dbReference>
<protein>
    <submittedName>
        <fullName evidence="1">Arylmalonate decarboxylase</fullName>
    </submittedName>
</protein>
<dbReference type="InterPro" id="IPR053714">
    <property type="entry name" value="Iso_Racemase_Enz_sf"/>
</dbReference>
<sequence>MSLGFGHRARVGHLYPSGGLCDYEIQSMAPEGVQFVTTRLPFRRTGIQDDLRLADNLEGAVGLVADAQVDLVAFNCTAASLLLGADTIRARVAAATGLSCVTTIEAVYDALAGLDVTRVALVTPYPQEVVDLECSHLRENGIEVTAATGFPRDSPVAQAEIPPSTWKELALTADLGGADAVLFSCAGIQISPVIAEIECALGLPVVTSNQALLRSVLVTAGLDRDVPGYGRVLAPGSSLAVN</sequence>
<dbReference type="Proteomes" id="UP000466307">
    <property type="component" value="Unassembled WGS sequence"/>
</dbReference>
<evidence type="ECO:0000313" key="2">
    <source>
        <dbReference type="Proteomes" id="UP000466307"/>
    </source>
</evidence>